<feature type="region of interest" description="Disordered" evidence="1">
    <location>
        <begin position="425"/>
        <end position="450"/>
    </location>
</feature>
<dbReference type="EMBL" id="JAHDYR010000001">
    <property type="protein sequence ID" value="KAG9397555.1"/>
    <property type="molecule type" value="Genomic_DNA"/>
</dbReference>
<gene>
    <name evidence="2" type="ORF">J8273_0685</name>
</gene>
<feature type="compositionally biased region" description="Polar residues" evidence="1">
    <location>
        <begin position="354"/>
        <end position="373"/>
    </location>
</feature>
<accession>A0A8J6EBK8</accession>
<organism evidence="2 3">
    <name type="scientific">Carpediemonas membranifera</name>
    <dbReference type="NCBI Taxonomy" id="201153"/>
    <lineage>
        <taxon>Eukaryota</taxon>
        <taxon>Metamonada</taxon>
        <taxon>Carpediemonas-like organisms</taxon>
        <taxon>Carpediemonas</taxon>
    </lineage>
</organism>
<feature type="compositionally biased region" description="Basic and acidic residues" evidence="1">
    <location>
        <begin position="436"/>
        <end position="450"/>
    </location>
</feature>
<keyword evidence="3" id="KW-1185">Reference proteome</keyword>
<evidence type="ECO:0000256" key="1">
    <source>
        <dbReference type="SAM" id="MobiDB-lite"/>
    </source>
</evidence>
<proteinExistence type="predicted"/>
<feature type="compositionally biased region" description="Basic residues" evidence="1">
    <location>
        <begin position="342"/>
        <end position="351"/>
    </location>
</feature>
<dbReference type="AlphaFoldDB" id="A0A8J6EBK8"/>
<feature type="region of interest" description="Disordered" evidence="1">
    <location>
        <begin position="335"/>
        <end position="373"/>
    </location>
</feature>
<dbReference type="InterPro" id="IPR036961">
    <property type="entry name" value="Kinesin_motor_dom_sf"/>
</dbReference>
<dbReference type="InterPro" id="IPR027417">
    <property type="entry name" value="P-loop_NTPase"/>
</dbReference>
<comment type="caution">
    <text evidence="2">The sequence shown here is derived from an EMBL/GenBank/DDBJ whole genome shotgun (WGS) entry which is preliminary data.</text>
</comment>
<protein>
    <submittedName>
        <fullName evidence="2">Uncharacterized protein</fullName>
    </submittedName>
</protein>
<sequence>MKLYLCLCDRNDENGGQGQHSSHSRRSRSTVELTDVGKLVRASIESKRSNSEAYFNYAFEFKTDSADEQYTHAIEAVESIVGDLLTSSSRGGTNVGLLQGYVDPVPSNSLLLRQDGLLMSLLDSLEPTECGVTALSISDRDREVYDLLSGIITPERRALMGKTIPSPFESVEYTATADGAQLEDPTIIPMEIVKNEALRIVLASTARPDLGRHTVIIVHRPVGPMVLVQLAGPTTKGAVAVAGCLKALLGGADHVPFRDSFLSFVLQPYLGYETNIASIWSISDSPSKIVDNQRLIRSSFDQFQQAGLDAGLDLTPYFSSTVVSNATTPRVLLRKSSSSLPRPRKISRRHHDSTASLPCQQAGTSRLSTSTQPAVRKVTRQQIVDTIGSHLTGLENFVQSVSMNFPKSTPQTPHSRDRTQLRLRDLESSQGQRQSRSMDPDMFMRTRIEV</sequence>
<dbReference type="Proteomes" id="UP000717585">
    <property type="component" value="Unassembled WGS sequence"/>
</dbReference>
<name>A0A8J6EBK8_9EUKA</name>
<dbReference type="SUPFAM" id="SSF52540">
    <property type="entry name" value="P-loop containing nucleoside triphosphate hydrolases"/>
    <property type="match status" value="1"/>
</dbReference>
<evidence type="ECO:0000313" key="2">
    <source>
        <dbReference type="EMBL" id="KAG9397555.1"/>
    </source>
</evidence>
<dbReference type="Gene3D" id="3.40.850.10">
    <property type="entry name" value="Kinesin motor domain"/>
    <property type="match status" value="1"/>
</dbReference>
<evidence type="ECO:0000313" key="3">
    <source>
        <dbReference type="Proteomes" id="UP000717585"/>
    </source>
</evidence>
<reference evidence="2" key="1">
    <citation type="submission" date="2021-05" db="EMBL/GenBank/DDBJ databases">
        <title>A free-living protist that lacks canonical eukaryotic 1 DNA replication and segregation systems.</title>
        <authorList>
            <person name="Salas-Leiva D.E."/>
            <person name="Tromer E.C."/>
            <person name="Curtis B.A."/>
            <person name="Jerlstrom-Hultqvist J."/>
            <person name="Kolisko M."/>
            <person name="Yi Z."/>
            <person name="Salas-Leiva J.S."/>
            <person name="Gallot-Lavallee L."/>
            <person name="Kops G.J.P.L."/>
            <person name="Archibald J.M."/>
            <person name="Simpson A.G.B."/>
            <person name="Roger A.J."/>
        </authorList>
    </citation>
    <scope>NUCLEOTIDE SEQUENCE</scope>
    <source>
        <strain evidence="2">BICM</strain>
    </source>
</reference>